<feature type="transmembrane region" description="Helical" evidence="2">
    <location>
        <begin position="273"/>
        <end position="293"/>
    </location>
</feature>
<evidence type="ECO:0000313" key="4">
    <source>
        <dbReference type="RefSeq" id="XP_030387681.1"/>
    </source>
</evidence>
<dbReference type="OrthoDB" id="6509908at2759"/>
<feature type="region of interest" description="Disordered" evidence="1">
    <location>
        <begin position="222"/>
        <end position="243"/>
    </location>
</feature>
<keyword evidence="3" id="KW-1185">Reference proteome</keyword>
<dbReference type="RefSeq" id="XP_030387681.1">
    <property type="nucleotide sequence ID" value="XM_030531821.1"/>
</dbReference>
<feature type="transmembrane region" description="Helical" evidence="2">
    <location>
        <begin position="55"/>
        <end position="73"/>
    </location>
</feature>
<dbReference type="InterPro" id="IPR036259">
    <property type="entry name" value="MFS_trans_sf"/>
</dbReference>
<dbReference type="GO" id="GO:0008028">
    <property type="term" value="F:monocarboxylic acid transmembrane transporter activity"/>
    <property type="evidence" value="ECO:0007669"/>
    <property type="project" value="TreeGrafter"/>
</dbReference>
<reference evidence="4" key="1">
    <citation type="submission" date="2025-08" db="UniProtKB">
        <authorList>
            <consortium name="RefSeq"/>
        </authorList>
    </citation>
    <scope>IDENTIFICATION</scope>
    <source>
        <strain evidence="4">11010-0011.00</strain>
        <tissue evidence="4">Whole body</tissue>
    </source>
</reference>
<name>A0A6J2UGS8_DROLE</name>
<gene>
    <name evidence="4" type="primary">LOC115634226</name>
</gene>
<dbReference type="SUPFAM" id="SSF103473">
    <property type="entry name" value="MFS general substrate transporter"/>
    <property type="match status" value="1"/>
</dbReference>
<feature type="transmembrane region" description="Helical" evidence="2">
    <location>
        <begin position="20"/>
        <end position="43"/>
    </location>
</feature>
<feature type="transmembrane region" description="Helical" evidence="2">
    <location>
        <begin position="305"/>
        <end position="327"/>
    </location>
</feature>
<keyword evidence="2" id="KW-1133">Transmembrane helix</keyword>
<dbReference type="PANTHER" id="PTHR11360:SF286">
    <property type="entry name" value="GH22266P"/>
    <property type="match status" value="1"/>
</dbReference>
<dbReference type="Proteomes" id="UP000504634">
    <property type="component" value="Unplaced"/>
</dbReference>
<sequence>MIWTSSQLIIGFYFERYRPIASGFSCSGAGAGMLIISLLNTALVPVIDWRNTMRVQVALLIFVFFIGIAYLEVSPTPIGVVAKTEPLPGSSSDEYYGNFYVHNFLRDDTSSKASHILVHYHPEKKPSRLRRIAKCISPCFAREKPQKKEEIALHRSETSLSERKYIIRTDPIQREDLFYTGPADYEEAQQKQQLEGKPLELVGSEKQMQRVAYGLHHIQDYDSPTTSKTRTPGHPAEGRRHKKEELRQHWLKTKIARAFNRLFDFHLLKHFEFRLLLLSAFLYPMGFNIPFVYSRARATIPSNQAFLIGPAIGVTNFLVRIACGFLAYKLRTWTTYVCGGAVFATLRALIYVRYLGLAKLTNAFGISALAMGLGVFIGTTSGGVLIEQTGGYTIAFAFSGSCIMIAGGLLLALPTIVRNRDIRKQKKARELNN</sequence>
<dbReference type="AlphaFoldDB" id="A0A6J2UGS8"/>
<evidence type="ECO:0000256" key="1">
    <source>
        <dbReference type="SAM" id="MobiDB-lite"/>
    </source>
</evidence>
<organism evidence="3 4">
    <name type="scientific">Drosophila lebanonensis</name>
    <name type="common">Fruit fly</name>
    <name type="synonym">Scaptodrosophila lebanonensis</name>
    <dbReference type="NCBI Taxonomy" id="7225"/>
    <lineage>
        <taxon>Eukaryota</taxon>
        <taxon>Metazoa</taxon>
        <taxon>Ecdysozoa</taxon>
        <taxon>Arthropoda</taxon>
        <taxon>Hexapoda</taxon>
        <taxon>Insecta</taxon>
        <taxon>Pterygota</taxon>
        <taxon>Neoptera</taxon>
        <taxon>Endopterygota</taxon>
        <taxon>Diptera</taxon>
        <taxon>Brachycera</taxon>
        <taxon>Muscomorpha</taxon>
        <taxon>Ephydroidea</taxon>
        <taxon>Drosophilidae</taxon>
        <taxon>Scaptodrosophila</taxon>
    </lineage>
</organism>
<feature type="transmembrane region" description="Helical" evidence="2">
    <location>
        <begin position="392"/>
        <end position="417"/>
    </location>
</feature>
<dbReference type="InterPro" id="IPR050327">
    <property type="entry name" value="Proton-linked_MCT"/>
</dbReference>
<feature type="transmembrane region" description="Helical" evidence="2">
    <location>
        <begin position="333"/>
        <end position="352"/>
    </location>
</feature>
<dbReference type="Gene3D" id="1.20.1250.20">
    <property type="entry name" value="MFS general substrate transporter like domains"/>
    <property type="match status" value="1"/>
</dbReference>
<feature type="transmembrane region" description="Helical" evidence="2">
    <location>
        <begin position="364"/>
        <end position="386"/>
    </location>
</feature>
<protein>
    <submittedName>
        <fullName evidence="4">Uncharacterized protein LOC115634226</fullName>
    </submittedName>
</protein>
<dbReference type="GeneID" id="115634226"/>
<keyword evidence="2" id="KW-0472">Membrane</keyword>
<evidence type="ECO:0000313" key="3">
    <source>
        <dbReference type="Proteomes" id="UP000504634"/>
    </source>
</evidence>
<keyword evidence="2" id="KW-0812">Transmembrane</keyword>
<evidence type="ECO:0000256" key="2">
    <source>
        <dbReference type="SAM" id="Phobius"/>
    </source>
</evidence>
<dbReference type="PANTHER" id="PTHR11360">
    <property type="entry name" value="MONOCARBOXYLATE TRANSPORTER"/>
    <property type="match status" value="1"/>
</dbReference>
<accession>A0A6J2UGS8</accession>
<proteinExistence type="predicted"/>